<dbReference type="RefSeq" id="WP_052037456.1">
    <property type="nucleotide sequence ID" value="NZ_JAEMUK010000084.1"/>
</dbReference>
<gene>
    <name evidence="2" type="ORF">JDN41_15970</name>
</gene>
<proteinExistence type="predicted"/>
<keyword evidence="3" id="KW-1185">Reference proteome</keyword>
<dbReference type="Proteomes" id="UP000623250">
    <property type="component" value="Unassembled WGS sequence"/>
</dbReference>
<dbReference type="InterPro" id="IPR015102">
    <property type="entry name" value="Tscrpt_reg_HTH_FeoC"/>
</dbReference>
<accession>A0A8I1KL62</accession>
<evidence type="ECO:0000259" key="1">
    <source>
        <dbReference type="Pfam" id="PF09012"/>
    </source>
</evidence>
<dbReference type="Gene3D" id="1.10.10.10">
    <property type="entry name" value="Winged helix-like DNA-binding domain superfamily/Winged helix DNA-binding domain"/>
    <property type="match status" value="1"/>
</dbReference>
<evidence type="ECO:0000313" key="2">
    <source>
        <dbReference type="EMBL" id="MBJ7545051.1"/>
    </source>
</evidence>
<protein>
    <submittedName>
        <fullName evidence="2">FeoC-like transcriptional regulator</fullName>
    </submittedName>
</protein>
<comment type="caution">
    <text evidence="2">The sequence shown here is derived from an EMBL/GenBank/DDBJ whole genome shotgun (WGS) entry which is preliminary data.</text>
</comment>
<evidence type="ECO:0000313" key="3">
    <source>
        <dbReference type="Proteomes" id="UP000623250"/>
    </source>
</evidence>
<reference evidence="2 3" key="1">
    <citation type="submission" date="2020-12" db="EMBL/GenBank/DDBJ databases">
        <title>Revised draft genomes of Rhodomicrobium vannielii ATCC 17100 and Rhodomicrobium udaipurense JA643.</title>
        <authorList>
            <person name="Conners E.M."/>
            <person name="Davenport E.J."/>
            <person name="Bose A."/>
        </authorList>
    </citation>
    <scope>NUCLEOTIDE SEQUENCE [LARGE SCALE GENOMIC DNA]</scope>
    <source>
        <strain evidence="2 3">JA643</strain>
    </source>
</reference>
<dbReference type="EMBL" id="JAEMUK010000084">
    <property type="protein sequence ID" value="MBJ7545051.1"/>
    <property type="molecule type" value="Genomic_DNA"/>
</dbReference>
<dbReference type="InterPro" id="IPR036388">
    <property type="entry name" value="WH-like_DNA-bd_sf"/>
</dbReference>
<dbReference type="SUPFAM" id="SSF46785">
    <property type="entry name" value="Winged helix' DNA-binding domain"/>
    <property type="match status" value="1"/>
</dbReference>
<dbReference type="InterPro" id="IPR036390">
    <property type="entry name" value="WH_DNA-bd_sf"/>
</dbReference>
<sequence>MITLSELGRYLENRGQATLSEMSIHFGSSRDAVRGALDLMVSKGRVRKLPVSQAPCGCGCSASCECVEVFEWVGPKSGSAR</sequence>
<organism evidence="2 3">
    <name type="scientific">Rhodomicrobium udaipurense</name>
    <dbReference type="NCBI Taxonomy" id="1202716"/>
    <lineage>
        <taxon>Bacteria</taxon>
        <taxon>Pseudomonadati</taxon>
        <taxon>Pseudomonadota</taxon>
        <taxon>Alphaproteobacteria</taxon>
        <taxon>Hyphomicrobiales</taxon>
        <taxon>Hyphomicrobiaceae</taxon>
        <taxon>Rhodomicrobium</taxon>
    </lineage>
</organism>
<name>A0A8I1KL62_9HYPH</name>
<dbReference type="Pfam" id="PF09012">
    <property type="entry name" value="FeoC"/>
    <property type="match status" value="1"/>
</dbReference>
<feature type="domain" description="Transcriptional regulator HTH-type FeoC" evidence="1">
    <location>
        <begin position="3"/>
        <end position="69"/>
    </location>
</feature>
<dbReference type="AlphaFoldDB" id="A0A8I1KL62"/>